<protein>
    <submittedName>
        <fullName evidence="1">Uncharacterized protein</fullName>
    </submittedName>
</protein>
<proteinExistence type="predicted"/>
<dbReference type="AlphaFoldDB" id="A0A940S4N0"/>
<evidence type="ECO:0000313" key="2">
    <source>
        <dbReference type="Proteomes" id="UP000677537"/>
    </source>
</evidence>
<comment type="caution">
    <text evidence="1">The sequence shown here is derived from an EMBL/GenBank/DDBJ whole genome shotgun (WGS) entry which is preliminary data.</text>
</comment>
<dbReference type="RefSeq" id="WP_209371434.1">
    <property type="nucleotide sequence ID" value="NZ_JAGIZA010000003.1"/>
</dbReference>
<gene>
    <name evidence="1" type="ORF">J5Y10_05085</name>
</gene>
<dbReference type="EMBL" id="JAGIZA010000003">
    <property type="protein sequence ID" value="MBP0492149.1"/>
    <property type="molecule type" value="Genomic_DNA"/>
</dbReference>
<dbReference type="Proteomes" id="UP000677537">
    <property type="component" value="Unassembled WGS sequence"/>
</dbReference>
<evidence type="ECO:0000313" key="1">
    <source>
        <dbReference type="EMBL" id="MBP0492149.1"/>
    </source>
</evidence>
<sequence length="366" mass="35442">MSDSLIRNLPAATKTDGTGLIEVTEQTGSSWASRMASLDTALGVTVPGRALLSAATQAAGRTALGLGTASTQATGAFAPATHTHTSADISDFVEAAQDVVGAMVAGAGGTYNDTSGTIGLPSGSGSATPYGDAVAITDAATVTPNAALLTSPASVFTWTLGGSRTLNKPTGVPTGKAQRVEILVKQDSTGGRTLTLGTGISPSTIAIDPTANAVTRLTLETSDGGSTFIVSGGGTNLAAGQTLGTDQAGNLKALTLRKATAFGFSGAPASGDAYRAIAPYAGVVRGARGMAAGTATPTVTGTVAINGTAVTGLAAQTYGAGGAGTLVAATAANTFAAGDVITFTHTASPGGTVTGGCVSVEVEQTA</sequence>
<keyword evidence="2" id="KW-1185">Reference proteome</keyword>
<name>A0A940S4N0_9PROT</name>
<reference evidence="1" key="1">
    <citation type="submission" date="2021-03" db="EMBL/GenBank/DDBJ databases">
        <authorList>
            <person name="So Y."/>
        </authorList>
    </citation>
    <scope>NUCLEOTIDE SEQUENCE</scope>
    <source>
        <strain evidence="1">SG15</strain>
    </source>
</reference>
<organism evidence="1 2">
    <name type="scientific">Roseomonas indoligenes</name>
    <dbReference type="NCBI Taxonomy" id="2820811"/>
    <lineage>
        <taxon>Bacteria</taxon>
        <taxon>Pseudomonadati</taxon>
        <taxon>Pseudomonadota</taxon>
        <taxon>Alphaproteobacteria</taxon>
        <taxon>Acetobacterales</taxon>
        <taxon>Roseomonadaceae</taxon>
        <taxon>Roseomonas</taxon>
    </lineage>
</organism>
<accession>A0A940S4N0</accession>